<organism evidence="3 4">
    <name type="scientific">Kwoniella dendrophila CBS 6074</name>
    <dbReference type="NCBI Taxonomy" id="1295534"/>
    <lineage>
        <taxon>Eukaryota</taxon>
        <taxon>Fungi</taxon>
        <taxon>Dikarya</taxon>
        <taxon>Basidiomycota</taxon>
        <taxon>Agaricomycotina</taxon>
        <taxon>Tremellomycetes</taxon>
        <taxon>Tremellales</taxon>
        <taxon>Cryptococcaceae</taxon>
        <taxon>Kwoniella</taxon>
    </lineage>
</organism>
<keyword evidence="2" id="KW-0496">Mitochondrion</keyword>
<evidence type="ECO:0000256" key="1">
    <source>
        <dbReference type="ARBA" id="ARBA00004173"/>
    </source>
</evidence>
<dbReference type="RefSeq" id="XP_066079508.1">
    <property type="nucleotide sequence ID" value="XM_066223411.1"/>
</dbReference>
<dbReference type="PANTHER" id="PTHR28133:SF1">
    <property type="entry name" value="REQUIRED FOR RESPIRATORY GROWTH PROTEIN 7, MITOCHONDRIAL"/>
    <property type="match status" value="1"/>
</dbReference>
<dbReference type="PANTHER" id="PTHR28133">
    <property type="entry name" value="REQUIRED FOR RESPIRATORY GROWTH PROTEIN 7, MITOCHONDRIAL"/>
    <property type="match status" value="1"/>
</dbReference>
<evidence type="ECO:0000313" key="3">
    <source>
        <dbReference type="EMBL" id="WWC92746.1"/>
    </source>
</evidence>
<keyword evidence="4" id="KW-1185">Reference proteome</keyword>
<dbReference type="Proteomes" id="UP001355207">
    <property type="component" value="Chromosome 11"/>
</dbReference>
<name>A0AAX4K4U7_9TREE</name>
<proteinExistence type="predicted"/>
<protein>
    <recommendedName>
        <fullName evidence="5">Required for respiratory growth protein 7, mitochondrial</fullName>
    </recommendedName>
</protein>
<dbReference type="Pfam" id="PF10356">
    <property type="entry name" value="RRG7"/>
    <property type="match status" value="1"/>
</dbReference>
<evidence type="ECO:0000256" key="2">
    <source>
        <dbReference type="ARBA" id="ARBA00023128"/>
    </source>
</evidence>
<dbReference type="AlphaFoldDB" id="A0AAX4K4U7"/>
<accession>A0AAX4K4U7</accession>
<evidence type="ECO:0000313" key="4">
    <source>
        <dbReference type="Proteomes" id="UP001355207"/>
    </source>
</evidence>
<gene>
    <name evidence="3" type="ORF">L201_007705</name>
</gene>
<dbReference type="GO" id="GO:0005739">
    <property type="term" value="C:mitochondrion"/>
    <property type="evidence" value="ECO:0007669"/>
    <property type="project" value="UniProtKB-SubCell"/>
</dbReference>
<comment type="subcellular location">
    <subcellularLocation>
        <location evidence="1">Mitochondrion</location>
    </subcellularLocation>
</comment>
<dbReference type="GeneID" id="91098373"/>
<dbReference type="InterPro" id="IPR018828">
    <property type="entry name" value="RRG7"/>
</dbReference>
<dbReference type="EMBL" id="CP144108">
    <property type="protein sequence ID" value="WWC92746.1"/>
    <property type="molecule type" value="Genomic_DNA"/>
</dbReference>
<evidence type="ECO:0008006" key="5">
    <source>
        <dbReference type="Google" id="ProtNLM"/>
    </source>
</evidence>
<reference evidence="3 4" key="1">
    <citation type="submission" date="2024-01" db="EMBL/GenBank/DDBJ databases">
        <title>Comparative genomics of Cryptococcus and Kwoniella reveals pathogenesis evolution and contrasting modes of karyotype evolution via chromosome fusion or intercentromeric recombination.</title>
        <authorList>
            <person name="Coelho M.A."/>
            <person name="David-Palma M."/>
            <person name="Shea T."/>
            <person name="Bowers K."/>
            <person name="McGinley-Smith S."/>
            <person name="Mohammad A.W."/>
            <person name="Gnirke A."/>
            <person name="Yurkov A.M."/>
            <person name="Nowrousian M."/>
            <person name="Sun S."/>
            <person name="Cuomo C.A."/>
            <person name="Heitman J."/>
        </authorList>
    </citation>
    <scope>NUCLEOTIDE SEQUENCE [LARGE SCALE GENOMIC DNA]</scope>
    <source>
        <strain evidence="3 4">CBS 6074</strain>
    </source>
</reference>
<sequence length="272" mass="30879">MAILTKLKRRRTTLDIGTSFEKHVSDYLNNELYMNLRRIGGANDGGIDLKGWWWLPKPKYKFGPQSQSQIQIQSQNRSSDIENLKRIRVIVQCKAEKKSLGPRAIRELEGVMNNLNYRNNRLLTSSTESLSFELSQDKNLLQEEEERLNIKDSIGILCSQSGFTKQTMLYSTSSNIPLMLIHLPGGKLEIDDNDDLDVNMPNSDNTDNDKNIPGIDQKKRKEVQVESLWWNKSLSEGILGNSIELRKTIKSNGISVGLWMNGQKVGKCGPKV</sequence>